<evidence type="ECO:0000313" key="2">
    <source>
        <dbReference type="Proteomes" id="UP000249794"/>
    </source>
</evidence>
<dbReference type="Proteomes" id="UP000249794">
    <property type="component" value="Unassembled WGS sequence"/>
</dbReference>
<protein>
    <submittedName>
        <fullName evidence="1">Putative baseplate assembly protein</fullName>
    </submittedName>
</protein>
<accession>A0A2W4YN20</accession>
<dbReference type="AlphaFoldDB" id="A0A2W4YN20"/>
<reference evidence="1 2" key="2">
    <citation type="submission" date="2018-06" db="EMBL/GenBank/DDBJ databases">
        <title>Metagenomic assembly of (sub)arctic Cyanobacteria and their associated microbiome from non-axenic cultures.</title>
        <authorList>
            <person name="Baurain D."/>
        </authorList>
    </citation>
    <scope>NUCLEOTIDE SEQUENCE [LARGE SCALE GENOMIC DNA]</scope>
    <source>
        <strain evidence="1">ULC027bin1</strain>
    </source>
</reference>
<organism evidence="1 2">
    <name type="scientific">Phormidesmis priestleyi</name>
    <dbReference type="NCBI Taxonomy" id="268141"/>
    <lineage>
        <taxon>Bacteria</taxon>
        <taxon>Bacillati</taxon>
        <taxon>Cyanobacteriota</taxon>
        <taxon>Cyanophyceae</taxon>
        <taxon>Leptolyngbyales</taxon>
        <taxon>Leptolyngbyaceae</taxon>
        <taxon>Phormidesmis</taxon>
    </lineage>
</organism>
<sequence>MRSRWYTGQFRVLPRLSQLRTNTIWASQAQTLTQETLGSSTGNPHQRFQTTQFPVLPGQDLAVRVAQLPSALEQADIRNVSGEDAITLVHDEVGQLEEVWIRWQAVPDFYGSSGRDRHYTLNHLTGEVCFGDGQNGSVPPPGLNNIRLMHYRTGGGQQGNRAADTITQLKTTVPYIDRVTNGEAAAGGAEQESLAQVQARGPKQLRHRGRAVTAQDFEDLAFEASPEVARALAMTPRFDALGAQSGVDLWLDSGESPRQAHRDVHAGQVAVLIVSRSETPQPVPSLALIDRVEAFIRSSCIPTLSVQVSGPRWIEVLVSADVVPQLLETGDAVRTDIIYQLNRFLHPLTGGADGQGWDFGREPHESDFYGLMESVAGVVRVRSLHITLTGDRSPAASPYLIFPGRHQINLVLDPISSSLLVSSLGGV</sequence>
<name>A0A2W4YN20_9CYAN</name>
<dbReference type="EMBL" id="QBMP01000238">
    <property type="protein sequence ID" value="PZO48451.1"/>
    <property type="molecule type" value="Genomic_DNA"/>
</dbReference>
<gene>
    <name evidence="1" type="ORF">DCF15_17915</name>
</gene>
<dbReference type="NCBIfam" id="TIGR02243">
    <property type="entry name" value="putative baseplate assembly protein"/>
    <property type="match status" value="1"/>
</dbReference>
<reference evidence="2" key="1">
    <citation type="submission" date="2018-04" db="EMBL/GenBank/DDBJ databases">
        <authorList>
            <person name="Cornet L."/>
        </authorList>
    </citation>
    <scope>NUCLEOTIDE SEQUENCE [LARGE SCALE GENOMIC DNA]</scope>
</reference>
<comment type="caution">
    <text evidence="1">The sequence shown here is derived from an EMBL/GenBank/DDBJ whole genome shotgun (WGS) entry which is preliminary data.</text>
</comment>
<dbReference type="InterPro" id="IPR011749">
    <property type="entry name" value="CHP02243"/>
</dbReference>
<evidence type="ECO:0000313" key="1">
    <source>
        <dbReference type="EMBL" id="PZO48451.1"/>
    </source>
</evidence>
<proteinExistence type="predicted"/>